<dbReference type="Proteomes" id="UP000615455">
    <property type="component" value="Unassembled WGS sequence"/>
</dbReference>
<feature type="coiled-coil region" evidence="1">
    <location>
        <begin position="51"/>
        <end position="82"/>
    </location>
</feature>
<keyword evidence="4" id="KW-1185">Reference proteome</keyword>
<accession>A0ABQ1ET13</accession>
<protein>
    <submittedName>
        <fullName evidence="3">ABC transporter permease</fullName>
    </submittedName>
</protein>
<organism evidence="3 4">
    <name type="scientific">Paenibacillus marchantiophytorum</name>
    <dbReference type="NCBI Taxonomy" id="1619310"/>
    <lineage>
        <taxon>Bacteria</taxon>
        <taxon>Bacillati</taxon>
        <taxon>Bacillota</taxon>
        <taxon>Bacilli</taxon>
        <taxon>Bacillales</taxon>
        <taxon>Paenibacillaceae</taxon>
        <taxon>Paenibacillus</taxon>
    </lineage>
</organism>
<evidence type="ECO:0000313" key="3">
    <source>
        <dbReference type="EMBL" id="GFZ85088.1"/>
    </source>
</evidence>
<feature type="transmembrane region" description="Helical" evidence="2">
    <location>
        <begin position="123"/>
        <end position="146"/>
    </location>
</feature>
<proteinExistence type="predicted"/>
<dbReference type="PANTHER" id="PTHR37305:SF1">
    <property type="entry name" value="MEMBRANE PROTEIN"/>
    <property type="match status" value="1"/>
</dbReference>
<sequence length="329" mass="37867">MMRILSLIKLVHNENVKIIYQFKTIVMLILLTALVGGCAVFSNTETNHDWRKNAREQIERAESNKEKAIKEIDENREDEKKRKINEVNLSIYEDNLKILNYSIERNIPYGVQTTWKFAYDAQIFIGLIIVFMVIQTANIIANEYSFGTIKQLMIRPFKRWKILLSKYLTIVVISTGFLLFLFAISFGVGYIAFSGNGQGSVELVLNSVGEVVERNVMEYTLTAYLFGLIEIVLLTSLSFMFAVLFKNVTISITSSIVLWLGGSVANNFLAKYSWFRFLLFPHLNLKQYLPGQIPIIEGITITFSIFILFLYFLIFITTALIVFSKRDIY</sequence>
<feature type="transmembrane region" description="Helical" evidence="2">
    <location>
        <begin position="295"/>
        <end position="323"/>
    </location>
</feature>
<evidence type="ECO:0000256" key="2">
    <source>
        <dbReference type="SAM" id="Phobius"/>
    </source>
</evidence>
<dbReference type="Pfam" id="PF12679">
    <property type="entry name" value="ABC2_membrane_2"/>
    <property type="match status" value="1"/>
</dbReference>
<keyword evidence="2" id="KW-0472">Membrane</keyword>
<evidence type="ECO:0000313" key="4">
    <source>
        <dbReference type="Proteomes" id="UP000615455"/>
    </source>
</evidence>
<feature type="transmembrane region" description="Helical" evidence="2">
    <location>
        <begin position="20"/>
        <end position="42"/>
    </location>
</feature>
<name>A0ABQ1ET13_9BACL</name>
<feature type="transmembrane region" description="Helical" evidence="2">
    <location>
        <begin position="167"/>
        <end position="193"/>
    </location>
</feature>
<keyword evidence="1" id="KW-0175">Coiled coil</keyword>
<feature type="transmembrane region" description="Helical" evidence="2">
    <location>
        <begin position="256"/>
        <end position="275"/>
    </location>
</feature>
<gene>
    <name evidence="3" type="ORF">GCM10008018_33920</name>
</gene>
<reference evidence="4" key="1">
    <citation type="journal article" date="2019" name="Int. J. Syst. Evol. Microbiol.">
        <title>The Global Catalogue of Microorganisms (GCM) 10K type strain sequencing project: providing services to taxonomists for standard genome sequencing and annotation.</title>
        <authorList>
            <consortium name="The Broad Institute Genomics Platform"/>
            <consortium name="The Broad Institute Genome Sequencing Center for Infectious Disease"/>
            <person name="Wu L."/>
            <person name="Ma J."/>
        </authorList>
    </citation>
    <scope>NUCLEOTIDE SEQUENCE [LARGE SCALE GENOMIC DNA]</scope>
    <source>
        <strain evidence="4">CGMCC 1.15043</strain>
    </source>
</reference>
<keyword evidence="2" id="KW-1133">Transmembrane helix</keyword>
<dbReference type="EMBL" id="BMHE01000016">
    <property type="protein sequence ID" value="GFZ85088.1"/>
    <property type="molecule type" value="Genomic_DNA"/>
</dbReference>
<dbReference type="PANTHER" id="PTHR37305">
    <property type="entry name" value="INTEGRAL MEMBRANE PROTEIN-RELATED"/>
    <property type="match status" value="1"/>
</dbReference>
<dbReference type="RefSeq" id="WP_189013186.1">
    <property type="nucleotide sequence ID" value="NZ_BMHE01000016.1"/>
</dbReference>
<comment type="caution">
    <text evidence="3">The sequence shown here is derived from an EMBL/GenBank/DDBJ whole genome shotgun (WGS) entry which is preliminary data.</text>
</comment>
<keyword evidence="2" id="KW-0812">Transmembrane</keyword>
<feature type="transmembrane region" description="Helical" evidence="2">
    <location>
        <begin position="223"/>
        <end position="244"/>
    </location>
</feature>
<evidence type="ECO:0000256" key="1">
    <source>
        <dbReference type="SAM" id="Coils"/>
    </source>
</evidence>